<keyword evidence="1" id="KW-0677">Repeat</keyword>
<accession>A0A2N2DYB3</accession>
<dbReference type="PRINTS" id="PR00300">
    <property type="entry name" value="CLPPROTEASEA"/>
</dbReference>
<reference evidence="7 8" key="1">
    <citation type="journal article" date="2017" name="ISME J.">
        <title>Potential for microbial H2 and metal transformations associated with novel bacteria and archaea in deep terrestrial subsurface sediments.</title>
        <authorList>
            <person name="Hernsdorf A.W."/>
            <person name="Amano Y."/>
            <person name="Miyakawa K."/>
            <person name="Ise K."/>
            <person name="Suzuki Y."/>
            <person name="Anantharaman K."/>
            <person name="Probst A."/>
            <person name="Burstein D."/>
            <person name="Thomas B.C."/>
            <person name="Banfield J.F."/>
        </authorList>
    </citation>
    <scope>NUCLEOTIDE SEQUENCE [LARGE SCALE GENOMIC DNA]</scope>
    <source>
        <strain evidence="7">HGW-Falkowbacteria-2</strain>
    </source>
</reference>
<dbReference type="SMART" id="SM00382">
    <property type="entry name" value="AAA"/>
    <property type="match status" value="2"/>
</dbReference>
<dbReference type="SUPFAM" id="SSF81923">
    <property type="entry name" value="Double Clp-N motif"/>
    <property type="match status" value="1"/>
</dbReference>
<dbReference type="InterPro" id="IPR050130">
    <property type="entry name" value="ClpA_ClpB"/>
</dbReference>
<evidence type="ECO:0000313" key="8">
    <source>
        <dbReference type="Proteomes" id="UP000233325"/>
    </source>
</evidence>
<dbReference type="Pfam" id="PF02861">
    <property type="entry name" value="Clp_N"/>
    <property type="match status" value="1"/>
</dbReference>
<dbReference type="InterPro" id="IPR019489">
    <property type="entry name" value="Clp_ATPase_C"/>
</dbReference>
<dbReference type="SUPFAM" id="SSF52540">
    <property type="entry name" value="P-loop containing nucleoside triphosphate hydrolases"/>
    <property type="match status" value="2"/>
</dbReference>
<dbReference type="InterPro" id="IPR001270">
    <property type="entry name" value="ClpA/B"/>
</dbReference>
<dbReference type="InterPro" id="IPR041546">
    <property type="entry name" value="ClpA/ClpB_AAA_lid"/>
</dbReference>
<sequence length="837" mass="93833">MVVLIVAIAGWLALAAWAFTERETFIQNPAAILTFFEFQHPLLLVFFLSTWLDLFLIYRQSEKNHNRNKINHRHWRDESVKGKEYFNGATAIGSELEKVLEDAFLIAVKLKQSEVTIMHFFRALLTTNQIQHMFIRLGINAGQLVDKIEKHMGGKPGKDRRPVLSLPLQEVLISAFIDALERREKSVEPLNAVIFCYRRDKVLAEILYDLEIDADKINNVCEWFQINHQLVERSRSYRRSAALKPGTGMDRAYTAVATPTLDHFSHDLVLAAKYGRLELCVGRQAEIDSIFEVMESGQSGVLLVGASGTGKTMVINGIAQLMVEERVPKFLQDKRLVEIDVSRLVAGAAPAEAEARLLGSINEASRAGNIILHIANIENLVGISAGGEESLDLSEVLSESLVRRHIFCISTITTENYSRVIEKTALGEAMTTIGIKEPAVNQAIQMVESKVAMLENKFRVFVTYGAIEQCVKLSSRYIHDKSLPEKAVNLLRSAVIRVAKTTRHNPEVAICTKEHVSEAISEMTGIPIQKLTEDESAKLLTLEESIHQRMVGQEEAVSAVCASLRRARAEMKDIKRPIASFLFLGPTGVGKTELAKTVSETYFGNEDYMVRLDMSEYQDAGSTRKMIGDVDGTLGYLTEAVRKKPFSLILFDEIEKAHPDILNLFLQMLDDGRLTDGQGRTISFTESIIIATSNIGALYIQEQIKAGTELNILKQELIDNQLNKYMRPELINRFDGIIVFKPLTEDNIFRIATLMLKGIKKRLAEKGVDLQADRLGAQKLAKAGYDPKFGARPLRRLLQDRVEDKIANKILSGELKRRDTVIIDSRAEISVLKGREL</sequence>
<dbReference type="SMART" id="SM01086">
    <property type="entry name" value="ClpB_D2-small"/>
    <property type="match status" value="1"/>
</dbReference>
<dbReference type="GO" id="GO:0005524">
    <property type="term" value="F:ATP binding"/>
    <property type="evidence" value="ECO:0007669"/>
    <property type="project" value="UniProtKB-KW"/>
</dbReference>
<feature type="domain" description="AAA+ ATPase" evidence="5">
    <location>
        <begin position="577"/>
        <end position="744"/>
    </location>
</feature>
<dbReference type="AlphaFoldDB" id="A0A2N2DYB3"/>
<protein>
    <recommendedName>
        <fullName evidence="9">Clp R domain-containing protein</fullName>
    </recommendedName>
</protein>
<dbReference type="InterPro" id="IPR004176">
    <property type="entry name" value="Clp_R_N"/>
</dbReference>
<dbReference type="GO" id="GO:0005737">
    <property type="term" value="C:cytoplasm"/>
    <property type="evidence" value="ECO:0007669"/>
    <property type="project" value="TreeGrafter"/>
</dbReference>
<gene>
    <name evidence="7" type="ORF">CVU83_03060</name>
</gene>
<dbReference type="Pfam" id="PF17871">
    <property type="entry name" value="AAA_lid_9"/>
    <property type="match status" value="1"/>
</dbReference>
<dbReference type="InterPro" id="IPR036628">
    <property type="entry name" value="Clp_N_dom_sf"/>
</dbReference>
<evidence type="ECO:0000256" key="2">
    <source>
        <dbReference type="ARBA" id="ARBA00022741"/>
    </source>
</evidence>
<dbReference type="InterPro" id="IPR027417">
    <property type="entry name" value="P-loop_NTPase"/>
</dbReference>
<dbReference type="InterPro" id="IPR003593">
    <property type="entry name" value="AAA+_ATPase"/>
</dbReference>
<keyword evidence="3" id="KW-0067">ATP-binding</keyword>
<dbReference type="FunFam" id="3.40.50.300:FF:000025">
    <property type="entry name" value="ATP-dependent Clp protease subunit"/>
    <property type="match status" value="1"/>
</dbReference>
<name>A0A2N2DYB3_9BACT</name>
<dbReference type="InterPro" id="IPR003959">
    <property type="entry name" value="ATPase_AAA_core"/>
</dbReference>
<proteinExistence type="predicted"/>
<comment type="caution">
    <text evidence="7">The sequence shown here is derived from an EMBL/GenBank/DDBJ whole genome shotgun (WGS) entry which is preliminary data.</text>
</comment>
<dbReference type="Pfam" id="PF00004">
    <property type="entry name" value="AAA"/>
    <property type="match status" value="1"/>
</dbReference>
<evidence type="ECO:0000256" key="3">
    <source>
        <dbReference type="ARBA" id="ARBA00022840"/>
    </source>
</evidence>
<dbReference type="Pfam" id="PF07724">
    <property type="entry name" value="AAA_2"/>
    <property type="match status" value="1"/>
</dbReference>
<evidence type="ECO:0000259" key="6">
    <source>
        <dbReference type="SMART" id="SM01086"/>
    </source>
</evidence>
<dbReference type="Gene3D" id="1.10.1780.10">
    <property type="entry name" value="Clp, N-terminal domain"/>
    <property type="match status" value="1"/>
</dbReference>
<organism evidence="7 8">
    <name type="scientific">Candidatus Falkowbacteria bacterium HGW-Falkowbacteria-2</name>
    <dbReference type="NCBI Taxonomy" id="2013769"/>
    <lineage>
        <taxon>Bacteria</taxon>
        <taxon>Candidatus Falkowiibacteriota</taxon>
    </lineage>
</organism>
<dbReference type="CDD" id="cd19499">
    <property type="entry name" value="RecA-like_ClpB_Hsp104-like"/>
    <property type="match status" value="1"/>
</dbReference>
<dbReference type="GO" id="GO:0016887">
    <property type="term" value="F:ATP hydrolysis activity"/>
    <property type="evidence" value="ECO:0007669"/>
    <property type="project" value="InterPro"/>
</dbReference>
<evidence type="ECO:0000256" key="1">
    <source>
        <dbReference type="ARBA" id="ARBA00022737"/>
    </source>
</evidence>
<evidence type="ECO:0000313" key="7">
    <source>
        <dbReference type="EMBL" id="PKM87412.1"/>
    </source>
</evidence>
<feature type="domain" description="AAA+ ATPase" evidence="5">
    <location>
        <begin position="297"/>
        <end position="439"/>
    </location>
</feature>
<dbReference type="GO" id="GO:0034605">
    <property type="term" value="P:cellular response to heat"/>
    <property type="evidence" value="ECO:0007669"/>
    <property type="project" value="TreeGrafter"/>
</dbReference>
<dbReference type="EMBL" id="PHAH01000045">
    <property type="protein sequence ID" value="PKM87412.1"/>
    <property type="molecule type" value="Genomic_DNA"/>
</dbReference>
<dbReference type="Gene3D" id="3.40.50.300">
    <property type="entry name" value="P-loop containing nucleotide triphosphate hydrolases"/>
    <property type="match status" value="2"/>
</dbReference>
<dbReference type="PANTHER" id="PTHR11638:SF18">
    <property type="entry name" value="HEAT SHOCK PROTEIN 104"/>
    <property type="match status" value="1"/>
</dbReference>
<keyword evidence="2" id="KW-0547">Nucleotide-binding</keyword>
<evidence type="ECO:0008006" key="9">
    <source>
        <dbReference type="Google" id="ProtNLM"/>
    </source>
</evidence>
<keyword evidence="4" id="KW-0143">Chaperone</keyword>
<dbReference type="Proteomes" id="UP000233325">
    <property type="component" value="Unassembled WGS sequence"/>
</dbReference>
<feature type="domain" description="Clp ATPase C-terminal" evidence="6">
    <location>
        <begin position="743"/>
        <end position="831"/>
    </location>
</feature>
<dbReference type="PANTHER" id="PTHR11638">
    <property type="entry name" value="ATP-DEPENDENT CLP PROTEASE"/>
    <property type="match status" value="1"/>
</dbReference>
<dbReference type="Pfam" id="PF10431">
    <property type="entry name" value="ClpB_D2-small"/>
    <property type="match status" value="1"/>
</dbReference>
<evidence type="ECO:0000256" key="4">
    <source>
        <dbReference type="ARBA" id="ARBA00023186"/>
    </source>
</evidence>
<evidence type="ECO:0000259" key="5">
    <source>
        <dbReference type="SMART" id="SM00382"/>
    </source>
</evidence>
<dbReference type="Gene3D" id="1.10.8.60">
    <property type="match status" value="2"/>
</dbReference>